<protein>
    <submittedName>
        <fullName evidence="4">Putative leucine rich repeat protein</fullName>
    </submittedName>
</protein>
<dbReference type="InParanoid" id="F0VIK4"/>
<dbReference type="InterPro" id="IPR032675">
    <property type="entry name" value="LRR_dom_sf"/>
</dbReference>
<feature type="region of interest" description="Disordered" evidence="3">
    <location>
        <begin position="156"/>
        <end position="290"/>
    </location>
</feature>
<evidence type="ECO:0000256" key="1">
    <source>
        <dbReference type="ARBA" id="ARBA00022614"/>
    </source>
</evidence>
<dbReference type="InterPro" id="IPR025875">
    <property type="entry name" value="Leu-rich_rpt_4"/>
</dbReference>
<dbReference type="RefSeq" id="XP_003883597.1">
    <property type="nucleotide sequence ID" value="XM_003883548.1"/>
</dbReference>
<reference evidence="5" key="1">
    <citation type="journal article" date="2012" name="PLoS Pathog.">
        <title>Comparative genomics of the apicomplexan parasites Toxoplasma gondii and Neospora caninum: Coccidia differing in host range and transmission strategy.</title>
        <authorList>
            <person name="Reid A.J."/>
            <person name="Vermont S.J."/>
            <person name="Cotton J.A."/>
            <person name="Harris D."/>
            <person name="Hill-Cawthorne G.A."/>
            <person name="Konen-Waisman S."/>
            <person name="Latham S.M."/>
            <person name="Mourier T."/>
            <person name="Norton R."/>
            <person name="Quail M.A."/>
            <person name="Sanders M."/>
            <person name="Shanmugam D."/>
            <person name="Sohal A."/>
            <person name="Wasmuth J.D."/>
            <person name="Brunk B."/>
            <person name="Grigg M.E."/>
            <person name="Howard J.C."/>
            <person name="Parkinson J."/>
            <person name="Roos D.S."/>
            <person name="Trees A.J."/>
            <person name="Berriman M."/>
            <person name="Pain A."/>
            <person name="Wastling J.M."/>
        </authorList>
    </citation>
    <scope>NUCLEOTIDE SEQUENCE [LARGE SCALE GENOMIC DNA]</scope>
    <source>
        <strain evidence="5">Liverpool</strain>
    </source>
</reference>
<evidence type="ECO:0000313" key="4">
    <source>
        <dbReference type="EMBL" id="CBZ53565.1"/>
    </source>
</evidence>
<feature type="compositionally biased region" description="Basic and acidic residues" evidence="3">
    <location>
        <begin position="156"/>
        <end position="174"/>
    </location>
</feature>
<dbReference type="OrthoDB" id="1904536at2759"/>
<keyword evidence="5" id="KW-1185">Reference proteome</keyword>
<organism evidence="4 5">
    <name type="scientific">Neospora caninum (strain Liverpool)</name>
    <dbReference type="NCBI Taxonomy" id="572307"/>
    <lineage>
        <taxon>Eukaryota</taxon>
        <taxon>Sar</taxon>
        <taxon>Alveolata</taxon>
        <taxon>Apicomplexa</taxon>
        <taxon>Conoidasida</taxon>
        <taxon>Coccidia</taxon>
        <taxon>Eucoccidiorida</taxon>
        <taxon>Eimeriorina</taxon>
        <taxon>Sarcocystidae</taxon>
        <taxon>Neospora</taxon>
    </lineage>
</organism>
<dbReference type="EMBL" id="FR823390">
    <property type="protein sequence ID" value="CBZ53565.1"/>
    <property type="molecule type" value="Genomic_DNA"/>
</dbReference>
<evidence type="ECO:0000313" key="5">
    <source>
        <dbReference type="Proteomes" id="UP000007494"/>
    </source>
</evidence>
<dbReference type="GO" id="GO:0005737">
    <property type="term" value="C:cytoplasm"/>
    <property type="evidence" value="ECO:0007669"/>
    <property type="project" value="TreeGrafter"/>
</dbReference>
<gene>
    <name evidence="4" type="ORF">NCLIV_033520</name>
</gene>
<sequence length="290" mass="32527">MATGAVLCKQELKKLLRNDRNYYSTPELNDVLFLHFKGYRKLEALEEFTGLRTLHAETNGKNPCLRTLQLEKNYIGRNGRHDFDNLASLKALTVLDLSNNQIEDPAIVFEVLTQLPHLKVLYLKGNPVSFAFEAFMKLIEDAQLQRREMLDMRAEDREDDDLHNHLENVERNRETQTLPDLEAPSFPLNTPATDTPTTDQSPLVPSLAESLPDESGSIATSQGNAGEDVSSDCEHQKGKEESDDVGSIPNTDQLPNCSELEGPHPSEADDGDTPRERNALRNEVNFDALD</sequence>
<dbReference type="VEuPathDB" id="ToxoDB:NCLIV_033520"/>
<dbReference type="PANTHER" id="PTHR15454:SF56">
    <property type="entry name" value="PROTEIN PHOSPHATASE 1 REGULATORY SUBUNIT 7-RELATED"/>
    <property type="match status" value="1"/>
</dbReference>
<keyword evidence="2" id="KW-0677">Repeat</keyword>
<feature type="compositionally biased region" description="Polar residues" evidence="3">
    <location>
        <begin position="187"/>
        <end position="203"/>
    </location>
</feature>
<dbReference type="Proteomes" id="UP000007494">
    <property type="component" value="Chromosome VIII"/>
</dbReference>
<dbReference type="Pfam" id="PF12799">
    <property type="entry name" value="LRR_4"/>
    <property type="match status" value="1"/>
</dbReference>
<dbReference type="PANTHER" id="PTHR15454">
    <property type="entry name" value="NISCHARIN RELATED"/>
    <property type="match status" value="1"/>
</dbReference>
<evidence type="ECO:0000256" key="3">
    <source>
        <dbReference type="SAM" id="MobiDB-lite"/>
    </source>
</evidence>
<dbReference type="SUPFAM" id="SSF52058">
    <property type="entry name" value="L domain-like"/>
    <property type="match status" value="1"/>
</dbReference>
<keyword evidence="1" id="KW-0433">Leucine-rich repeat</keyword>
<dbReference type="OMA" id="NYIGRNG"/>
<dbReference type="Gene3D" id="3.80.10.10">
    <property type="entry name" value="Ribonuclease Inhibitor"/>
    <property type="match status" value="1"/>
</dbReference>
<name>F0VIK4_NEOCL</name>
<evidence type="ECO:0000256" key="2">
    <source>
        <dbReference type="ARBA" id="ARBA00022737"/>
    </source>
</evidence>
<accession>F0VIK4</accession>
<proteinExistence type="predicted"/>
<dbReference type="AlphaFoldDB" id="F0VIK4"/>
<dbReference type="eggNOG" id="KOG0531">
    <property type="taxonomic scope" value="Eukaryota"/>
</dbReference>
<dbReference type="GeneID" id="13442897"/>
<feature type="compositionally biased region" description="Basic and acidic residues" evidence="3">
    <location>
        <begin position="261"/>
        <end position="280"/>
    </location>
</feature>